<dbReference type="OrthoDB" id="9804047at2"/>
<proteinExistence type="predicted"/>
<evidence type="ECO:0000313" key="4">
    <source>
        <dbReference type="Proteomes" id="UP000028302"/>
    </source>
</evidence>
<feature type="region of interest" description="Disordered" evidence="1">
    <location>
        <begin position="1"/>
        <end position="23"/>
    </location>
</feature>
<dbReference type="PANTHER" id="PTHR12110">
    <property type="entry name" value="HYDROXYPYRUVATE ISOMERASE"/>
    <property type="match status" value="1"/>
</dbReference>
<dbReference type="InterPro" id="IPR050312">
    <property type="entry name" value="IolE/XylAMocC-like"/>
</dbReference>
<name>A0A084IMJ5_SALHC</name>
<protein>
    <submittedName>
        <fullName evidence="3">Xylose isomerase</fullName>
    </submittedName>
</protein>
<dbReference type="PATRIC" id="fig|1304275.5.peg.1588"/>
<organism evidence="3 4">
    <name type="scientific">Salinisphaera hydrothermalis (strain C41B8)</name>
    <dbReference type="NCBI Taxonomy" id="1304275"/>
    <lineage>
        <taxon>Bacteria</taxon>
        <taxon>Pseudomonadati</taxon>
        <taxon>Pseudomonadota</taxon>
        <taxon>Gammaproteobacteria</taxon>
        <taxon>Salinisphaerales</taxon>
        <taxon>Salinisphaeraceae</taxon>
        <taxon>Salinisphaera</taxon>
    </lineage>
</organism>
<dbReference type="InterPro" id="IPR030823">
    <property type="entry name" value="IolE/MocC"/>
</dbReference>
<dbReference type="EMBL" id="APNK01000008">
    <property type="protein sequence ID" value="KEZ77929.1"/>
    <property type="molecule type" value="Genomic_DNA"/>
</dbReference>
<feature type="domain" description="Xylose isomerase-like TIM barrel" evidence="2">
    <location>
        <begin position="59"/>
        <end position="315"/>
    </location>
</feature>
<feature type="compositionally biased region" description="Polar residues" evidence="1">
    <location>
        <begin position="1"/>
        <end position="10"/>
    </location>
</feature>
<comment type="caution">
    <text evidence="3">The sequence shown here is derived from an EMBL/GenBank/DDBJ whole genome shotgun (WGS) entry which is preliminary data.</text>
</comment>
<dbReference type="Pfam" id="PF01261">
    <property type="entry name" value="AP_endonuc_2"/>
    <property type="match status" value="1"/>
</dbReference>
<dbReference type="InterPro" id="IPR036237">
    <property type="entry name" value="Xyl_isomerase-like_sf"/>
</dbReference>
<dbReference type="SUPFAM" id="SSF51658">
    <property type="entry name" value="Xylose isomerase-like"/>
    <property type="match status" value="1"/>
</dbReference>
<evidence type="ECO:0000313" key="3">
    <source>
        <dbReference type="EMBL" id="KEZ77929.1"/>
    </source>
</evidence>
<dbReference type="PANTHER" id="PTHR12110:SF41">
    <property type="entry name" value="INOSOSE DEHYDRATASE"/>
    <property type="match status" value="1"/>
</dbReference>
<dbReference type="Proteomes" id="UP000028302">
    <property type="component" value="Unassembled WGS sequence"/>
</dbReference>
<dbReference type="GO" id="GO:0016853">
    <property type="term" value="F:isomerase activity"/>
    <property type="evidence" value="ECO:0007669"/>
    <property type="project" value="UniProtKB-KW"/>
</dbReference>
<dbReference type="STRING" id="1304275.C41B8_07777"/>
<evidence type="ECO:0000259" key="2">
    <source>
        <dbReference type="Pfam" id="PF01261"/>
    </source>
</evidence>
<reference evidence="3 4" key="1">
    <citation type="submission" date="2013-03" db="EMBL/GenBank/DDBJ databases">
        <title>Salinisphaera hydrothermalis C41B8 Genome Sequencing.</title>
        <authorList>
            <person name="Li C."/>
            <person name="Lai Q."/>
            <person name="Shao Z."/>
        </authorList>
    </citation>
    <scope>NUCLEOTIDE SEQUENCE [LARGE SCALE GENOMIC DNA]</scope>
    <source>
        <strain evidence="3 4">C41B8</strain>
    </source>
</reference>
<keyword evidence="4" id="KW-1185">Reference proteome</keyword>
<dbReference type="NCBIfam" id="TIGR04379">
    <property type="entry name" value="myo_inos_iolE"/>
    <property type="match status" value="1"/>
</dbReference>
<keyword evidence="3" id="KW-0413">Isomerase</keyword>
<dbReference type="eggNOG" id="COG1082">
    <property type="taxonomic scope" value="Bacteria"/>
</dbReference>
<accession>A0A084IMJ5</accession>
<evidence type="ECO:0000256" key="1">
    <source>
        <dbReference type="SAM" id="MobiDB-lite"/>
    </source>
</evidence>
<dbReference type="AlphaFoldDB" id="A0A084IMJ5"/>
<gene>
    <name evidence="3" type="ORF">C41B8_07777</name>
</gene>
<dbReference type="InterPro" id="IPR013022">
    <property type="entry name" value="Xyl_isomerase-like_TIM-brl"/>
</dbReference>
<sequence>MSTTASNVRQTPARDWQPSQQATRERLAPYSLRLGINPLGWTNDVITEFGDETPVETFIAEAAAIGYEGVEMGRKFPTDRHAVAGLLADGNVDLVSGWYSGRLAEIGVADELANVANHAALLAHNGAQVMVYGETGLMPGDDPLNEPLSATPVISDADWAAYGQRLTEFGEALERDYGLQLAYHAHLMMVAETEAEIDRLMAETGDAVGLLFDTGHIAAGGRGLARVLANHGHRINHIHLKDIRRDVFAAIRERDDSFNTGVRAGMFTVPGDGCIDFTPVIDFAKSDAYNGWLVVEAEQDPTQAPSAEYADKAMRTVQSFFGG</sequence>
<dbReference type="Gene3D" id="3.20.20.150">
    <property type="entry name" value="Divalent-metal-dependent TIM barrel enzymes"/>
    <property type="match status" value="1"/>
</dbReference>